<dbReference type="InterPro" id="IPR009100">
    <property type="entry name" value="AcylCoA_DH/oxidase_NM_dom_sf"/>
</dbReference>
<protein>
    <submittedName>
        <fullName evidence="4">Putative oxygenase</fullName>
    </submittedName>
</protein>
<dbReference type="EMBL" id="AB524586">
    <property type="protein sequence ID" value="BAJ07863.1"/>
    <property type="molecule type" value="Genomic_DNA"/>
</dbReference>
<evidence type="ECO:0000313" key="4">
    <source>
        <dbReference type="EMBL" id="BAJ07863.1"/>
    </source>
</evidence>
<dbReference type="PANTHER" id="PTHR43884:SF12">
    <property type="entry name" value="ISOVALERYL-COA DEHYDROGENASE, MITOCHONDRIAL-RELATED"/>
    <property type="match status" value="1"/>
</dbReference>
<dbReference type="InterPro" id="IPR036250">
    <property type="entry name" value="AcylCo_DH-like_C"/>
</dbReference>
<name>D5MRJ7_9ACTN</name>
<dbReference type="InterPro" id="IPR013107">
    <property type="entry name" value="Acyl-CoA_DH_C"/>
</dbReference>
<evidence type="ECO:0000259" key="2">
    <source>
        <dbReference type="Pfam" id="PF02771"/>
    </source>
</evidence>
<dbReference type="GO" id="GO:0003995">
    <property type="term" value="F:acyl-CoA dehydrogenase activity"/>
    <property type="evidence" value="ECO:0007669"/>
    <property type="project" value="TreeGrafter"/>
</dbReference>
<organism evidence="4">
    <name type="scientific">Streptomyces sp. 2238-SVT4</name>
    <dbReference type="NCBI Taxonomy" id="681626"/>
    <lineage>
        <taxon>Bacteria</taxon>
        <taxon>Bacillati</taxon>
        <taxon>Actinomycetota</taxon>
        <taxon>Actinomycetes</taxon>
        <taxon>Kitasatosporales</taxon>
        <taxon>Streptomycetaceae</taxon>
        <taxon>Streptomyces</taxon>
    </lineage>
</organism>
<dbReference type="Gene3D" id="1.20.140.10">
    <property type="entry name" value="Butyryl-CoA Dehydrogenase, subunit A, domain 3"/>
    <property type="match status" value="1"/>
</dbReference>
<dbReference type="SUPFAM" id="SSF47203">
    <property type="entry name" value="Acyl-CoA dehydrogenase C-terminal domain-like"/>
    <property type="match status" value="1"/>
</dbReference>
<feature type="domain" description="Acyl-CoA dehydrogenase/oxidase N-terminal" evidence="2">
    <location>
        <begin position="23"/>
        <end position="86"/>
    </location>
</feature>
<evidence type="ECO:0000256" key="1">
    <source>
        <dbReference type="ARBA" id="ARBA00023002"/>
    </source>
</evidence>
<dbReference type="InterPro" id="IPR046373">
    <property type="entry name" value="Acyl-CoA_Oxase/DH_mid-dom_sf"/>
</dbReference>
<dbReference type="Gene3D" id="1.10.540.10">
    <property type="entry name" value="Acyl-CoA dehydrogenase/oxidase, N-terminal domain"/>
    <property type="match status" value="1"/>
</dbReference>
<dbReference type="SUPFAM" id="SSF56645">
    <property type="entry name" value="Acyl-CoA dehydrogenase NM domain-like"/>
    <property type="match status" value="1"/>
</dbReference>
<dbReference type="PANTHER" id="PTHR43884">
    <property type="entry name" value="ACYL-COA DEHYDROGENASE"/>
    <property type="match status" value="1"/>
</dbReference>
<dbReference type="Gene3D" id="2.40.110.10">
    <property type="entry name" value="Butyryl-CoA Dehydrogenase, subunit A, domain 2"/>
    <property type="match status" value="1"/>
</dbReference>
<dbReference type="AlphaFoldDB" id="D5MRJ7"/>
<gene>
    <name evidence="4" type="primary">hrbX</name>
</gene>
<evidence type="ECO:0000259" key="3">
    <source>
        <dbReference type="Pfam" id="PF08028"/>
    </source>
</evidence>
<proteinExistence type="predicted"/>
<dbReference type="GO" id="GO:0050660">
    <property type="term" value="F:flavin adenine dinucleotide binding"/>
    <property type="evidence" value="ECO:0007669"/>
    <property type="project" value="InterPro"/>
</dbReference>
<accession>D5MRJ7</accession>
<sequence>MCGHRAPWPDAGLIRAAAATAGRHALHADVSGSLSPETVAALAAAGFPGCFVPEPLGGAGATFGAATRAVAAIGEECAAAAWTASVWAYSGRGGAFLPAEGRAEIWAKNPQARLVSSTAACGVRAAPVAGGWLLSGAWRCAGGAESADWALLSSAVPRTGDRSVLMFAVARGSFTLAHCGESSMLGIRAAGRQTLVVERAFVPEHRAFVWDDMRRGRPAGPATTARLAPLSAVTGLAFATPILGAARGALRLAEERLAVRPRRSAARSSVRMPGRVAFARSAAEIDAAALLLFRVAEDADMCRSDDTPTARGRRDSALAAELLTAAVDRLFRSAGSQGRASSHAMQRIWRDVHAAGAYNALRFESATIGDARGLLSV</sequence>
<feature type="domain" description="Acyl-CoA dehydrogenase C-terminal" evidence="3">
    <location>
        <begin position="237"/>
        <end position="362"/>
    </location>
</feature>
<dbReference type="Pfam" id="PF02771">
    <property type="entry name" value="Acyl-CoA_dh_N"/>
    <property type="match status" value="1"/>
</dbReference>
<keyword evidence="1" id="KW-0560">Oxidoreductase</keyword>
<dbReference type="InterPro" id="IPR037069">
    <property type="entry name" value="AcylCoA_DH/ox_N_sf"/>
</dbReference>
<reference evidence="4" key="1">
    <citation type="journal article" date="2010" name="Appl. Environ. Microbiol.">
        <title>Cloning and characterization of a gene cluster for hatomarubigin biosynthesis in Streptomyces sp. strain 2238-SVT4.</title>
        <authorList>
            <person name="Kawasaki T."/>
            <person name="Hirashima R."/>
            <person name="Maruta T."/>
            <person name="Sato H."/>
            <person name="Maeda A."/>
            <person name="Yamada Y."/>
            <person name="Takeda M."/>
            <person name="Hayakawa Y."/>
        </authorList>
    </citation>
    <scope>NUCLEOTIDE SEQUENCE</scope>
    <source>
        <strain evidence="4">2238-SVT4</strain>
    </source>
</reference>
<dbReference type="PIRSF" id="PIRSF016578">
    <property type="entry name" value="HsaA"/>
    <property type="match status" value="1"/>
</dbReference>
<dbReference type="InterPro" id="IPR013786">
    <property type="entry name" value="AcylCoA_DH/ox_N"/>
</dbReference>
<dbReference type="Pfam" id="PF08028">
    <property type="entry name" value="Acyl-CoA_dh_2"/>
    <property type="match status" value="1"/>
</dbReference>